<organism evidence="7 8">
    <name type="scientific">Methanothermobacter marburgensis (strain ATCC BAA-927 / DSM 2133 / JCM 14651 / NBRC 100331 / OCM 82 / Marburg)</name>
    <name type="common">Methanobacterium thermoautotrophicum</name>
    <dbReference type="NCBI Taxonomy" id="79929"/>
    <lineage>
        <taxon>Archaea</taxon>
        <taxon>Methanobacteriati</taxon>
        <taxon>Methanobacteriota</taxon>
        <taxon>Methanomada group</taxon>
        <taxon>Methanobacteria</taxon>
        <taxon>Methanobacteriales</taxon>
        <taxon>Methanobacteriaceae</taxon>
        <taxon>Methanothermobacter</taxon>
    </lineage>
</organism>
<dbReference type="PANTHER" id="PTHR32322">
    <property type="entry name" value="INNER MEMBRANE TRANSPORTER"/>
    <property type="match status" value="1"/>
</dbReference>
<dbReference type="InterPro" id="IPR037185">
    <property type="entry name" value="EmrE-like"/>
</dbReference>
<dbReference type="SUPFAM" id="SSF103481">
    <property type="entry name" value="Multidrug resistance efflux transporter EmrE"/>
    <property type="match status" value="1"/>
</dbReference>
<dbReference type="Proteomes" id="UP000000345">
    <property type="component" value="Chromosome"/>
</dbReference>
<evidence type="ECO:0000256" key="3">
    <source>
        <dbReference type="ARBA" id="ARBA00022989"/>
    </source>
</evidence>
<name>D9PWK8_METTM</name>
<dbReference type="PaxDb" id="79929-MTBMA_c10110"/>
<dbReference type="InterPro" id="IPR000620">
    <property type="entry name" value="EamA_dom"/>
</dbReference>
<dbReference type="STRING" id="79929.MTBMA_c10110"/>
<dbReference type="InterPro" id="IPR050638">
    <property type="entry name" value="AA-Vitamin_Transporters"/>
</dbReference>
<dbReference type="RefSeq" id="WP_013295829.1">
    <property type="nucleotide sequence ID" value="NC_014408.1"/>
</dbReference>
<dbReference type="PANTHER" id="PTHR32322:SF2">
    <property type="entry name" value="EAMA DOMAIN-CONTAINING PROTEIN"/>
    <property type="match status" value="1"/>
</dbReference>
<evidence type="ECO:0000256" key="5">
    <source>
        <dbReference type="SAM" id="Phobius"/>
    </source>
</evidence>
<dbReference type="GeneID" id="77399788"/>
<feature type="transmembrane region" description="Helical" evidence="5">
    <location>
        <begin position="121"/>
        <end position="137"/>
    </location>
</feature>
<dbReference type="Gene3D" id="1.10.3730.20">
    <property type="match status" value="1"/>
</dbReference>
<gene>
    <name evidence="7" type="ordered locus">MTBMA_c10110</name>
</gene>
<dbReference type="GeneID" id="9704719"/>
<feature type="transmembrane region" description="Helical" evidence="5">
    <location>
        <begin position="65"/>
        <end position="87"/>
    </location>
</feature>
<accession>D9PWK8</accession>
<keyword evidence="4 5" id="KW-0472">Membrane</keyword>
<sequence length="139" mass="14693">MNYLVFALLAALMFGLAPVFSKIGLEGVNPGIALTIRTSVITMVMLVWVMLSGGLDALSDVDPRGWFFLALDGISAALLGQLFYYYALKSGEASIVVPVVAAFPVFTLIVAAFLLGERVTVAKAIGLLMVVGGVVLIRI</sequence>
<dbReference type="AlphaFoldDB" id="D9PWK8"/>
<protein>
    <recommendedName>
        <fullName evidence="6">EamA domain-containing protein</fullName>
    </recommendedName>
</protein>
<keyword evidence="8" id="KW-1185">Reference proteome</keyword>
<evidence type="ECO:0000313" key="8">
    <source>
        <dbReference type="Proteomes" id="UP000000345"/>
    </source>
</evidence>
<dbReference type="OrthoDB" id="82040at2157"/>
<keyword evidence="3 5" id="KW-1133">Transmembrane helix</keyword>
<dbReference type="EMBL" id="CP001710">
    <property type="protein sequence ID" value="ADL58606.1"/>
    <property type="molecule type" value="Genomic_DNA"/>
</dbReference>
<dbReference type="HOGENOM" id="CLU_120467_2_0_2"/>
<dbReference type="Pfam" id="PF00892">
    <property type="entry name" value="EamA"/>
    <property type="match status" value="1"/>
</dbReference>
<evidence type="ECO:0000313" key="7">
    <source>
        <dbReference type="EMBL" id="ADL58606.1"/>
    </source>
</evidence>
<reference key="1">
    <citation type="submission" date="2009-08" db="EMBL/GenBank/DDBJ databases">
        <title>The genome sequence of Methanothermobacter marburgensis.</title>
        <authorList>
            <person name="Kaster A."/>
            <person name="Seedorf H."/>
            <person name="Goenrich M."/>
            <person name="Wiezer A."/>
            <person name="Liesegang H."/>
            <person name="Thauer R."/>
            <person name="Gottschalk G."/>
        </authorList>
    </citation>
    <scope>NUCLEOTIDE SEQUENCE</scope>
    <source>
        <strain>Marburg</strain>
    </source>
</reference>
<dbReference type="GO" id="GO:0016020">
    <property type="term" value="C:membrane"/>
    <property type="evidence" value="ECO:0007669"/>
    <property type="project" value="UniProtKB-SubCell"/>
</dbReference>
<evidence type="ECO:0000256" key="2">
    <source>
        <dbReference type="ARBA" id="ARBA00022692"/>
    </source>
</evidence>
<evidence type="ECO:0000256" key="4">
    <source>
        <dbReference type="ARBA" id="ARBA00023136"/>
    </source>
</evidence>
<evidence type="ECO:0000259" key="6">
    <source>
        <dbReference type="Pfam" id="PF00892"/>
    </source>
</evidence>
<evidence type="ECO:0000256" key="1">
    <source>
        <dbReference type="ARBA" id="ARBA00004141"/>
    </source>
</evidence>
<comment type="subcellular location">
    <subcellularLocation>
        <location evidence="1">Membrane</location>
        <topology evidence="1">Multi-pass membrane protein</topology>
    </subcellularLocation>
</comment>
<feature type="domain" description="EamA" evidence="6">
    <location>
        <begin position="4"/>
        <end position="137"/>
    </location>
</feature>
<proteinExistence type="predicted"/>
<keyword evidence="2 5" id="KW-0812">Transmembrane</keyword>
<feature type="transmembrane region" description="Helical" evidence="5">
    <location>
        <begin position="93"/>
        <end position="114"/>
    </location>
</feature>
<dbReference type="KEGG" id="mmg:MTBMA_c10110"/>
<feature type="transmembrane region" description="Helical" evidence="5">
    <location>
        <begin position="31"/>
        <end position="53"/>
    </location>
</feature>
<reference evidence="7 8" key="2">
    <citation type="journal article" date="2010" name="J. Bacteriol.">
        <title>Complete genome sequence of Methanothermobacter marburgensis, a methanoarchaeon model organism.</title>
        <authorList>
            <person name="Liesegang H."/>
            <person name="Kaster A.K."/>
            <person name="Wiezer A."/>
            <person name="Goenrich M."/>
            <person name="Wollherr A."/>
            <person name="Seedorf H."/>
            <person name="Gottschalk G."/>
            <person name="Thauer R.K."/>
        </authorList>
    </citation>
    <scope>NUCLEOTIDE SEQUENCE [LARGE SCALE GENOMIC DNA]</scope>
    <source>
        <strain evidence="8">ATCC BAA-927 / DSM 2133 / JCM 14651 / NBRC 100331 / OCM 82 / Marburg</strain>
    </source>
</reference>